<reference evidence="2 3" key="1">
    <citation type="submission" date="2021-07" db="EMBL/GenBank/DDBJ databases">
        <title>Genome data of Colletotrichum spaethianum.</title>
        <authorList>
            <person name="Utami Y.D."/>
            <person name="Hiruma K."/>
        </authorList>
    </citation>
    <scope>NUCLEOTIDE SEQUENCE [LARGE SCALE GENOMIC DNA]</scope>
    <source>
        <strain evidence="2 3">MAFF 242679</strain>
    </source>
</reference>
<accession>A0AA37LTM7</accession>
<comment type="caution">
    <text evidence="2">The sequence shown here is derived from an EMBL/GenBank/DDBJ whole genome shotgun (WGS) entry which is preliminary data.</text>
</comment>
<gene>
    <name evidence="2" type="ORF">ColLi_06386</name>
</gene>
<dbReference type="Proteomes" id="UP001055172">
    <property type="component" value="Unassembled WGS sequence"/>
</dbReference>
<dbReference type="AlphaFoldDB" id="A0AA37LTM7"/>
<evidence type="ECO:0000313" key="2">
    <source>
        <dbReference type="EMBL" id="GJC83548.1"/>
    </source>
</evidence>
<sequence>MKAAEVVTNFEREAFTESRDRVEYEAQMSNGMNELKTKIEYEAQMDNKTNEFIRRQKANKGNLGINVQAQAHTLSQQQPMLSHSATMNLKSQDIVKTQQQGFQNQQHYQTSGEEDRPLNATPLDPSSLMPNDRQQVLKIAHNMAETCTEAQKNYYRNIIQTRFAQRAQEYTADGKDPVLIWFQHQAFQGLAKNAALERQLAQNMMQAANLQAKSGEFGQ</sequence>
<organism evidence="2 3">
    <name type="scientific">Colletotrichum liriopes</name>
    <dbReference type="NCBI Taxonomy" id="708192"/>
    <lineage>
        <taxon>Eukaryota</taxon>
        <taxon>Fungi</taxon>
        <taxon>Dikarya</taxon>
        <taxon>Ascomycota</taxon>
        <taxon>Pezizomycotina</taxon>
        <taxon>Sordariomycetes</taxon>
        <taxon>Hypocreomycetidae</taxon>
        <taxon>Glomerellales</taxon>
        <taxon>Glomerellaceae</taxon>
        <taxon>Colletotrichum</taxon>
        <taxon>Colletotrichum spaethianum species complex</taxon>
    </lineage>
</organism>
<feature type="compositionally biased region" description="Low complexity" evidence="1">
    <location>
        <begin position="98"/>
        <end position="109"/>
    </location>
</feature>
<name>A0AA37LTM7_9PEZI</name>
<keyword evidence="3" id="KW-1185">Reference proteome</keyword>
<proteinExistence type="predicted"/>
<evidence type="ECO:0000256" key="1">
    <source>
        <dbReference type="SAM" id="MobiDB-lite"/>
    </source>
</evidence>
<evidence type="ECO:0000313" key="3">
    <source>
        <dbReference type="Proteomes" id="UP001055172"/>
    </source>
</evidence>
<protein>
    <submittedName>
        <fullName evidence="2">Uncharacterized protein</fullName>
    </submittedName>
</protein>
<dbReference type="EMBL" id="BPPX01000012">
    <property type="protein sequence ID" value="GJC83548.1"/>
    <property type="molecule type" value="Genomic_DNA"/>
</dbReference>
<feature type="region of interest" description="Disordered" evidence="1">
    <location>
        <begin position="96"/>
        <end position="129"/>
    </location>
</feature>